<dbReference type="OrthoDB" id="612216at2759"/>
<dbReference type="Pfam" id="PF23622">
    <property type="entry name" value="LRR_At1g61320_AtMIF1"/>
    <property type="match status" value="1"/>
</dbReference>
<dbReference type="InterPro" id="IPR036047">
    <property type="entry name" value="F-box-like_dom_sf"/>
</dbReference>
<keyword evidence="4" id="KW-1185">Reference proteome</keyword>
<dbReference type="AlphaFoldDB" id="A0A9N7NNG2"/>
<protein>
    <recommendedName>
        <fullName evidence="5">F-box domain-containing protein</fullName>
    </recommendedName>
</protein>
<feature type="domain" description="At1g61320/AtMIF1 LRR" evidence="2">
    <location>
        <begin position="93"/>
        <end position="267"/>
    </location>
</feature>
<evidence type="ECO:0000259" key="2">
    <source>
        <dbReference type="Pfam" id="PF23622"/>
    </source>
</evidence>
<dbReference type="InterPro" id="IPR055357">
    <property type="entry name" value="LRR_At1g61320_AtMIF1"/>
</dbReference>
<dbReference type="EMBL" id="CACSLK010031421">
    <property type="protein sequence ID" value="CAA0839302.1"/>
    <property type="molecule type" value="Genomic_DNA"/>
</dbReference>
<dbReference type="Proteomes" id="UP001153555">
    <property type="component" value="Unassembled WGS sequence"/>
</dbReference>
<name>A0A9N7NNG2_STRHE</name>
<dbReference type="PANTHER" id="PTHR31639">
    <property type="entry name" value="F-BOX PROTEIN-LIKE"/>
    <property type="match status" value="1"/>
</dbReference>
<dbReference type="Pfam" id="PF00646">
    <property type="entry name" value="F-box"/>
    <property type="match status" value="1"/>
</dbReference>
<evidence type="ECO:0000259" key="1">
    <source>
        <dbReference type="Pfam" id="PF00646"/>
    </source>
</evidence>
<dbReference type="Gene3D" id="1.20.1280.50">
    <property type="match status" value="1"/>
</dbReference>
<comment type="caution">
    <text evidence="3">The sequence shown here is derived from an EMBL/GenBank/DDBJ whole genome shotgun (WGS) entry which is preliminary data.</text>
</comment>
<accession>A0A9N7NNG2</accession>
<dbReference type="PANTHER" id="PTHR31639:SF42">
    <property type="entry name" value="OS02G0160200 PROTEIN"/>
    <property type="match status" value="1"/>
</dbReference>
<dbReference type="InterPro" id="IPR001810">
    <property type="entry name" value="F-box_dom"/>
</dbReference>
<gene>
    <name evidence="3" type="ORF">SHERM_05871</name>
</gene>
<dbReference type="SUPFAM" id="SSF52047">
    <property type="entry name" value="RNI-like"/>
    <property type="match status" value="1"/>
</dbReference>
<evidence type="ECO:0000313" key="3">
    <source>
        <dbReference type="EMBL" id="CAA0839302.1"/>
    </source>
</evidence>
<evidence type="ECO:0000313" key="4">
    <source>
        <dbReference type="Proteomes" id="UP001153555"/>
    </source>
</evidence>
<feature type="domain" description="F-box" evidence="1">
    <location>
        <begin position="16"/>
        <end position="49"/>
    </location>
</feature>
<evidence type="ECO:0008006" key="5">
    <source>
        <dbReference type="Google" id="ProtNLM"/>
    </source>
</evidence>
<dbReference type="SUPFAM" id="SSF81383">
    <property type="entry name" value="F-box domain"/>
    <property type="match status" value="1"/>
</dbReference>
<organism evidence="3 4">
    <name type="scientific">Striga hermonthica</name>
    <name type="common">Purple witchweed</name>
    <name type="synonym">Buchnera hermonthica</name>
    <dbReference type="NCBI Taxonomy" id="68872"/>
    <lineage>
        <taxon>Eukaryota</taxon>
        <taxon>Viridiplantae</taxon>
        <taxon>Streptophyta</taxon>
        <taxon>Embryophyta</taxon>
        <taxon>Tracheophyta</taxon>
        <taxon>Spermatophyta</taxon>
        <taxon>Magnoliopsida</taxon>
        <taxon>eudicotyledons</taxon>
        <taxon>Gunneridae</taxon>
        <taxon>Pentapetalae</taxon>
        <taxon>asterids</taxon>
        <taxon>lamiids</taxon>
        <taxon>Lamiales</taxon>
        <taxon>Orobanchaceae</taxon>
        <taxon>Buchnereae</taxon>
        <taxon>Striga</taxon>
    </lineage>
</organism>
<reference evidence="3" key="1">
    <citation type="submission" date="2019-12" db="EMBL/GenBank/DDBJ databases">
        <authorList>
            <person name="Scholes J."/>
        </authorList>
    </citation>
    <scope>NUCLEOTIDE SEQUENCE</scope>
</reference>
<proteinExistence type="predicted"/>
<dbReference type="Gene3D" id="3.80.10.10">
    <property type="entry name" value="Ribonuclease Inhibitor"/>
    <property type="match status" value="1"/>
</dbReference>
<dbReference type="InterPro" id="IPR032675">
    <property type="entry name" value="LRR_dom_sf"/>
</dbReference>
<sequence length="554" mass="64603">MEDHPGEIMKSTCDRLSELPKPILHHILCFLPQEHAVQTCALSKSWRDIGCTRPKIDFRHDRNIWDEDVFFKRDEDKFLFVLNKTLQGYHDRGISVQDFVVEMLWFDPKFISLLEKWIPILMLNMGVKRFHLESFSNYFDIPSVIFEAKSLEELHLERCRITYPDKLLSKKLHILSLVMVDIGDEALRQIMSGCPLLERVVLYSCDSFTTIKAHYSNLKHFEYNYFRGDNHVVIDIDALSLESIRIVGGLRWLYLGKSFLHLKSVYLEYVVLDKKFFDTCSVDLCCLEDLEMHSCSVLEEFQLSSRSIKRVFFTVDGPTKAVLDLPNILCLDLHCNFFPSISLSTDSSEWRSDIHLMYSLIPNNDNEAASMFDKLHELHRALGHSRISMHVSDFTQDFAFSHEGLGERPVIESLTVEKSSFYFFLKAFFNYFFGNFRPRYLEQSVYAVSETEVYEEQPDTIDELMAQVYGPPVTVPVTIKYGGVNGLVDLLCDIFLMENERENYYWGQDLEEVSVEAREEHGKKWRPLQGANISESGLPNNVDQQIRFRLKWRG</sequence>